<feature type="chain" id="PRO_5023479633" description="Cell division coordinator CpoB" evidence="1">
    <location>
        <begin position="26"/>
        <end position="253"/>
    </location>
</feature>
<accession>A0A5C8Z9Q8</accession>
<feature type="coiled-coil region" evidence="1">
    <location>
        <begin position="68"/>
        <end position="95"/>
    </location>
</feature>
<dbReference type="GO" id="GO:0070206">
    <property type="term" value="P:protein trimerization"/>
    <property type="evidence" value="ECO:0007669"/>
    <property type="project" value="InterPro"/>
</dbReference>
<evidence type="ECO:0000313" key="4">
    <source>
        <dbReference type="EMBL" id="TXR54019.1"/>
    </source>
</evidence>
<dbReference type="InterPro" id="IPR019734">
    <property type="entry name" value="TPR_rpt"/>
</dbReference>
<keyword evidence="1" id="KW-0175">Coiled coil</keyword>
<comment type="function">
    <text evidence="1">Mediates coordination of peptidoglycan synthesis and outer membrane constriction during cell division.</text>
</comment>
<keyword evidence="2" id="KW-0802">TPR repeat</keyword>
<evidence type="ECO:0000313" key="5">
    <source>
        <dbReference type="Proteomes" id="UP000321764"/>
    </source>
</evidence>
<feature type="signal peptide" evidence="1">
    <location>
        <begin position="1"/>
        <end position="25"/>
    </location>
</feature>
<proteinExistence type="inferred from homology"/>
<dbReference type="EMBL" id="VKAD01000001">
    <property type="protein sequence ID" value="TXR54019.1"/>
    <property type="molecule type" value="Genomic_DNA"/>
</dbReference>
<comment type="caution">
    <text evidence="4">The sequence shown here is derived from an EMBL/GenBank/DDBJ whole genome shotgun (WGS) entry which is preliminary data.</text>
</comment>
<dbReference type="GO" id="GO:0030288">
    <property type="term" value="C:outer membrane-bounded periplasmic space"/>
    <property type="evidence" value="ECO:0007669"/>
    <property type="project" value="UniProtKB-UniRule"/>
</dbReference>
<feature type="domain" description="YbgF trimerisation" evidence="3">
    <location>
        <begin position="56"/>
        <end position="115"/>
    </location>
</feature>
<keyword evidence="1" id="KW-0131">Cell cycle</keyword>
<dbReference type="InterPro" id="IPR014162">
    <property type="entry name" value="CpoB_C"/>
</dbReference>
<dbReference type="AlphaFoldDB" id="A0A5C8Z9Q8"/>
<keyword evidence="5" id="KW-1185">Reference proteome</keyword>
<dbReference type="OrthoDB" id="9768142at2"/>
<evidence type="ECO:0000259" key="3">
    <source>
        <dbReference type="Pfam" id="PF16331"/>
    </source>
</evidence>
<dbReference type="GO" id="GO:0043093">
    <property type="term" value="P:FtsZ-dependent cytokinesis"/>
    <property type="evidence" value="ECO:0007669"/>
    <property type="project" value="UniProtKB-UniRule"/>
</dbReference>
<evidence type="ECO:0000256" key="1">
    <source>
        <dbReference type="HAMAP-Rule" id="MF_02066"/>
    </source>
</evidence>
<sequence precursor="true">MMSKPLLSAVIINGAFLFAQSAVFAAVPVVESQAVHQTTSANATPLTIQQAPNVANNTELMQSLVFQVQQLQRTVAEQNGQIEELSYRLEMLQQEQKQRYIDIDGRIQSLQAEPAVSQSAQQAALSPLSDDEILAQYTAATTLMQEKQFDQAIAQLEAFAANYPEHPLTANAIYWTGEIHLVQRNTAAATAAFETVVNDYTEHSKTPDSLYKLGVIAQQSADAELAKSYFERVIEEYPSSQSAKLSSARLSNN</sequence>
<name>A0A5C8Z9Q8_9GAMM</name>
<comment type="subcellular location">
    <subcellularLocation>
        <location evidence="1">Periplasm</location>
    </subcellularLocation>
</comment>
<protein>
    <recommendedName>
        <fullName evidence="1">Cell division coordinator CpoB</fullName>
    </recommendedName>
</protein>
<dbReference type="SUPFAM" id="SSF48452">
    <property type="entry name" value="TPR-like"/>
    <property type="match status" value="1"/>
</dbReference>
<dbReference type="Gene3D" id="1.20.5.110">
    <property type="match status" value="1"/>
</dbReference>
<keyword evidence="1" id="KW-0132">Cell division</keyword>
<dbReference type="InterPro" id="IPR034706">
    <property type="entry name" value="CpoB"/>
</dbReference>
<evidence type="ECO:0000256" key="2">
    <source>
        <dbReference type="PROSITE-ProRule" id="PRU00339"/>
    </source>
</evidence>
<keyword evidence="1" id="KW-0732">Signal</keyword>
<gene>
    <name evidence="4" type="primary">ybgF</name>
    <name evidence="1" type="synonym">cpoB</name>
    <name evidence="4" type="ORF">FME95_05595</name>
</gene>
<dbReference type="Proteomes" id="UP000321764">
    <property type="component" value="Unassembled WGS sequence"/>
</dbReference>
<feature type="repeat" description="TPR" evidence="2">
    <location>
        <begin position="207"/>
        <end position="240"/>
    </location>
</feature>
<dbReference type="InterPro" id="IPR032519">
    <property type="entry name" value="YbgF_tri"/>
</dbReference>
<organism evidence="4 5">
    <name type="scientific">Reinekea thalattae</name>
    <dbReference type="NCBI Taxonomy" id="2593301"/>
    <lineage>
        <taxon>Bacteria</taxon>
        <taxon>Pseudomonadati</taxon>
        <taxon>Pseudomonadota</taxon>
        <taxon>Gammaproteobacteria</taxon>
        <taxon>Oceanospirillales</taxon>
        <taxon>Saccharospirillaceae</taxon>
        <taxon>Reinekea</taxon>
    </lineage>
</organism>
<dbReference type="Pfam" id="PF13432">
    <property type="entry name" value="TPR_16"/>
    <property type="match status" value="1"/>
</dbReference>
<dbReference type="PROSITE" id="PS50005">
    <property type="entry name" value="TPR"/>
    <property type="match status" value="1"/>
</dbReference>
<dbReference type="NCBIfam" id="TIGR02795">
    <property type="entry name" value="tol_pal_ybgF"/>
    <property type="match status" value="1"/>
</dbReference>
<keyword evidence="1" id="KW-0574">Periplasm</keyword>
<dbReference type="Pfam" id="PF13174">
    <property type="entry name" value="TPR_6"/>
    <property type="match status" value="1"/>
</dbReference>
<dbReference type="RefSeq" id="WP_147713418.1">
    <property type="nucleotide sequence ID" value="NZ_VKAD01000001.1"/>
</dbReference>
<reference evidence="4 5" key="1">
    <citation type="submission" date="2019-07" db="EMBL/GenBank/DDBJ databases">
        <title>Reinekea sp. strain SSH23 genome sequencing and assembly.</title>
        <authorList>
            <person name="Kim I."/>
        </authorList>
    </citation>
    <scope>NUCLEOTIDE SEQUENCE [LARGE SCALE GENOMIC DNA]</scope>
    <source>
        <strain evidence="4 5">SSH23</strain>
    </source>
</reference>
<comment type="similarity">
    <text evidence="1">Belongs to the CpoB family.</text>
</comment>
<dbReference type="InterPro" id="IPR011990">
    <property type="entry name" value="TPR-like_helical_dom_sf"/>
</dbReference>
<dbReference type="Pfam" id="PF16331">
    <property type="entry name" value="TolA_bind_tri"/>
    <property type="match status" value="1"/>
</dbReference>
<dbReference type="Gene3D" id="1.25.40.10">
    <property type="entry name" value="Tetratricopeptide repeat domain"/>
    <property type="match status" value="1"/>
</dbReference>
<dbReference type="HAMAP" id="MF_02066">
    <property type="entry name" value="CpoB"/>
    <property type="match status" value="1"/>
</dbReference>